<dbReference type="AlphaFoldDB" id="A9NYA2"/>
<proteinExistence type="evidence at transcript level"/>
<evidence type="ECO:0000313" key="1">
    <source>
        <dbReference type="EMBL" id="ABK25613.1"/>
    </source>
</evidence>
<accession>A9NYA2</accession>
<name>A9NYA2_PICSI</name>
<organism evidence="1">
    <name type="scientific">Picea sitchensis</name>
    <name type="common">Sitka spruce</name>
    <name type="synonym">Pinus sitchensis</name>
    <dbReference type="NCBI Taxonomy" id="3332"/>
    <lineage>
        <taxon>Eukaryota</taxon>
        <taxon>Viridiplantae</taxon>
        <taxon>Streptophyta</taxon>
        <taxon>Embryophyta</taxon>
        <taxon>Tracheophyta</taxon>
        <taxon>Spermatophyta</taxon>
        <taxon>Pinopsida</taxon>
        <taxon>Pinidae</taxon>
        <taxon>Conifers I</taxon>
        <taxon>Pinales</taxon>
        <taxon>Pinaceae</taxon>
        <taxon>Picea</taxon>
    </lineage>
</organism>
<reference evidence="1" key="1">
    <citation type="journal article" date="2008" name="BMC Genomics">
        <title>A conifer genomics resource of 200,000 spruce (Picea spp.) ESTs and 6,464 high-quality, sequence-finished full-length cDNAs for Sitka spruce (Picea sitchensis).</title>
        <authorList>
            <person name="Ralph S.G."/>
            <person name="Chun H.J."/>
            <person name="Kolosova N."/>
            <person name="Cooper D."/>
            <person name="Oddy C."/>
            <person name="Ritland C.E."/>
            <person name="Kirkpatrick R."/>
            <person name="Moore R."/>
            <person name="Barber S."/>
            <person name="Holt R.A."/>
            <person name="Jones S.J."/>
            <person name="Marra M.A."/>
            <person name="Douglas C.J."/>
            <person name="Ritland K."/>
            <person name="Bohlmann J."/>
        </authorList>
    </citation>
    <scope>NUCLEOTIDE SEQUENCE</scope>
    <source>
        <tissue evidence="1">Bark</tissue>
    </source>
</reference>
<sequence>MHETIFKHVSKVTNDLHYNAMILQQMSAGDMFGGAIDEVLCNYNGLVKSDLYCDWRKIFGI</sequence>
<dbReference type="EMBL" id="EF086343">
    <property type="protein sequence ID" value="ABK25613.1"/>
    <property type="molecule type" value="mRNA"/>
</dbReference>
<protein>
    <submittedName>
        <fullName evidence="1">Uncharacterized protein</fullName>
    </submittedName>
</protein>